<feature type="transmembrane region" description="Helical" evidence="1">
    <location>
        <begin position="164"/>
        <end position="186"/>
    </location>
</feature>
<keyword evidence="1" id="KW-1133">Transmembrane helix</keyword>
<name>A0ABP5U419_9ACTN</name>
<feature type="transmembrane region" description="Helical" evidence="1">
    <location>
        <begin position="221"/>
        <end position="239"/>
    </location>
</feature>
<keyword evidence="3" id="KW-1185">Reference proteome</keyword>
<feature type="transmembrane region" description="Helical" evidence="1">
    <location>
        <begin position="348"/>
        <end position="364"/>
    </location>
</feature>
<dbReference type="EMBL" id="BAAARV010000063">
    <property type="protein sequence ID" value="GAA2366236.1"/>
    <property type="molecule type" value="Genomic_DNA"/>
</dbReference>
<feature type="transmembrane region" description="Helical" evidence="1">
    <location>
        <begin position="193"/>
        <end position="215"/>
    </location>
</feature>
<feature type="transmembrane region" description="Helical" evidence="1">
    <location>
        <begin position="408"/>
        <end position="432"/>
    </location>
</feature>
<gene>
    <name evidence="2" type="ORF">GCM10010170_065090</name>
</gene>
<evidence type="ECO:0000256" key="1">
    <source>
        <dbReference type="SAM" id="Phobius"/>
    </source>
</evidence>
<evidence type="ECO:0008006" key="4">
    <source>
        <dbReference type="Google" id="ProtNLM"/>
    </source>
</evidence>
<comment type="caution">
    <text evidence="2">The sequence shown here is derived from an EMBL/GenBank/DDBJ whole genome shotgun (WGS) entry which is preliminary data.</text>
</comment>
<evidence type="ECO:0000313" key="2">
    <source>
        <dbReference type="EMBL" id="GAA2366236.1"/>
    </source>
</evidence>
<reference evidence="3" key="1">
    <citation type="journal article" date="2019" name="Int. J. Syst. Evol. Microbiol.">
        <title>The Global Catalogue of Microorganisms (GCM) 10K type strain sequencing project: providing services to taxonomists for standard genome sequencing and annotation.</title>
        <authorList>
            <consortium name="The Broad Institute Genomics Platform"/>
            <consortium name="The Broad Institute Genome Sequencing Center for Infectious Disease"/>
            <person name="Wu L."/>
            <person name="Ma J."/>
        </authorList>
    </citation>
    <scope>NUCLEOTIDE SEQUENCE [LARGE SCALE GENOMIC DNA]</scope>
    <source>
        <strain evidence="3">JCM 3272</strain>
    </source>
</reference>
<accession>A0ABP5U419</accession>
<keyword evidence="1" id="KW-0812">Transmembrane</keyword>
<proteinExistence type="predicted"/>
<feature type="transmembrane region" description="Helical" evidence="1">
    <location>
        <begin position="289"/>
        <end position="309"/>
    </location>
</feature>
<feature type="transmembrane region" description="Helical" evidence="1">
    <location>
        <begin position="376"/>
        <end position="396"/>
    </location>
</feature>
<sequence>MITCVLGVLLLAAAGLPLGFALTRSWPLALVFSPLTGAAVAVAGVLLMTWCTGPLLLWVAVAFLFTVWLAWRLRRLAPLAHGRWSDALLLFVPLIPPYLMLGQEPMGWDAQLIWWMHAGYFAQGGEFTRLATGNLSIGFGHQDYPPMGSAAVALVWKALGTREYYPAAIVTGVVTMAASATVVYAVRAVTAKAPALVSWPAAIAVGLSAFSPLWIVPTAGFSDVMCATAFAAGAVLLLFGSDPFGRRTLPLILFLLCSAGLMKNEGQSMVIALALVGSVKYRRNIRHVGWVWLPVAVSGIWSVTARLLGATTDVLTGGRFGKLLHGDPDTVGRFKPIFSTMYHRVDQILLFALAVVVLGLLFLRRRRREFGLEHDLWLWAVVGLYWGAVTLIYMITPNDLKWHLGSSVDRVVICAVVLACASAACWAAVAWYQPAAAEPPAVDPSTADTHAASGSQR</sequence>
<protein>
    <recommendedName>
        <fullName evidence="4">Integral membrane protein</fullName>
    </recommendedName>
</protein>
<feature type="transmembrane region" description="Helical" evidence="1">
    <location>
        <begin position="45"/>
        <end position="71"/>
    </location>
</feature>
<keyword evidence="1" id="KW-0472">Membrane</keyword>
<dbReference type="RefSeq" id="WP_344616396.1">
    <property type="nucleotide sequence ID" value="NZ_BAAARV010000063.1"/>
</dbReference>
<evidence type="ECO:0000313" key="3">
    <source>
        <dbReference type="Proteomes" id="UP001501444"/>
    </source>
</evidence>
<dbReference type="Proteomes" id="UP001501444">
    <property type="component" value="Unassembled WGS sequence"/>
</dbReference>
<organism evidence="2 3">
    <name type="scientific">Dactylosporangium salmoneum</name>
    <dbReference type="NCBI Taxonomy" id="53361"/>
    <lineage>
        <taxon>Bacteria</taxon>
        <taxon>Bacillati</taxon>
        <taxon>Actinomycetota</taxon>
        <taxon>Actinomycetes</taxon>
        <taxon>Micromonosporales</taxon>
        <taxon>Micromonosporaceae</taxon>
        <taxon>Dactylosporangium</taxon>
    </lineage>
</organism>